<evidence type="ECO:0000313" key="2">
    <source>
        <dbReference type="EMBL" id="GAE15817.1"/>
    </source>
</evidence>
<evidence type="ECO:0000256" key="1">
    <source>
        <dbReference type="SAM" id="MobiDB-lite"/>
    </source>
</evidence>
<dbReference type="Proteomes" id="UP000018861">
    <property type="component" value="Unassembled WGS sequence"/>
</dbReference>
<reference evidence="2 3" key="1">
    <citation type="journal article" date="2014" name="Genome Announc.">
        <title>Draft Genome Sequences of Three Strains of Bacteroides pyogenes Isolated from a Cat and Swine.</title>
        <authorList>
            <person name="Sakamoto M."/>
            <person name="Oshima K."/>
            <person name="Suda W."/>
            <person name="Kitamura K."/>
            <person name="Iida T."/>
            <person name="Hattori M."/>
            <person name="Ohkuma M."/>
        </authorList>
    </citation>
    <scope>NUCLEOTIDE SEQUENCE [LARGE SCALE GENOMIC DNA]</scope>
    <source>
        <strain evidence="2 3">JCM 6292</strain>
    </source>
</reference>
<sequence length="56" mass="6190">MKKGLGDVVDTGIGNERAAQGNKGIERQDRPIAEIVVPQVLDKVVEFLFHRSECLI</sequence>
<dbReference type="AlphaFoldDB" id="W4P7T3"/>
<evidence type="ECO:0000313" key="3">
    <source>
        <dbReference type="Proteomes" id="UP000018861"/>
    </source>
</evidence>
<comment type="caution">
    <text evidence="2">The sequence shown here is derived from an EMBL/GenBank/DDBJ whole genome shotgun (WGS) entry which is preliminary data.</text>
</comment>
<name>W4P7T3_9BACE</name>
<feature type="region of interest" description="Disordered" evidence="1">
    <location>
        <begin position="1"/>
        <end position="25"/>
    </location>
</feature>
<proteinExistence type="predicted"/>
<dbReference type="EMBL" id="BAIQ01000022">
    <property type="protein sequence ID" value="GAE15817.1"/>
    <property type="molecule type" value="Genomic_DNA"/>
</dbReference>
<organism evidence="2 3">
    <name type="scientific">Bacteroides pyogenes JCM 6292</name>
    <dbReference type="NCBI Taxonomy" id="1235809"/>
    <lineage>
        <taxon>Bacteria</taxon>
        <taxon>Pseudomonadati</taxon>
        <taxon>Bacteroidota</taxon>
        <taxon>Bacteroidia</taxon>
        <taxon>Bacteroidales</taxon>
        <taxon>Bacteroidaceae</taxon>
        <taxon>Bacteroides</taxon>
    </lineage>
</organism>
<accession>W4P7T3</accession>
<protein>
    <submittedName>
        <fullName evidence="2">Uncharacterized protein</fullName>
    </submittedName>
</protein>
<gene>
    <name evidence="2" type="ORF">JCM6292_2155</name>
</gene>